<keyword evidence="2" id="KW-1185">Reference proteome</keyword>
<evidence type="ECO:0000313" key="1">
    <source>
        <dbReference type="EMBL" id="CAG8483605.1"/>
    </source>
</evidence>
<name>A0ACA9KP87_9GLOM</name>
<accession>A0ACA9KP87</accession>
<reference evidence="1" key="1">
    <citation type="submission" date="2021-06" db="EMBL/GenBank/DDBJ databases">
        <authorList>
            <person name="Kallberg Y."/>
            <person name="Tangrot J."/>
            <person name="Rosling A."/>
        </authorList>
    </citation>
    <scope>NUCLEOTIDE SEQUENCE</scope>
    <source>
        <strain evidence="1">28 12/20/2015</strain>
    </source>
</reference>
<dbReference type="EMBL" id="CAJVPW010001424">
    <property type="protein sequence ID" value="CAG8483605.1"/>
    <property type="molecule type" value="Genomic_DNA"/>
</dbReference>
<evidence type="ECO:0000313" key="2">
    <source>
        <dbReference type="Proteomes" id="UP000789366"/>
    </source>
</evidence>
<proteinExistence type="predicted"/>
<organism evidence="1 2">
    <name type="scientific">Cetraspora pellucida</name>
    <dbReference type="NCBI Taxonomy" id="1433469"/>
    <lineage>
        <taxon>Eukaryota</taxon>
        <taxon>Fungi</taxon>
        <taxon>Fungi incertae sedis</taxon>
        <taxon>Mucoromycota</taxon>
        <taxon>Glomeromycotina</taxon>
        <taxon>Glomeromycetes</taxon>
        <taxon>Diversisporales</taxon>
        <taxon>Gigasporaceae</taxon>
        <taxon>Cetraspora</taxon>
    </lineage>
</organism>
<sequence length="211" mass="24516">MRTTYLIFLKPHFLRKAQFHITVVFLYLINYIFITIDLATNGQQVVALILVQFAVANNLVDTFGTTFVKPIYISQLLLVFLSTSLKFYHSEFGYWITLTSPIIMILTFISSARLVMLFFLLNEKKMLIPLVSHYPEFTIFILSLTLFSNLSKSEKMFIFEWSPSKTIRISNPNSCESIDNHITCDPEDNGENLKVIGLREAILQIINYRFY</sequence>
<dbReference type="Proteomes" id="UP000789366">
    <property type="component" value="Unassembled WGS sequence"/>
</dbReference>
<comment type="caution">
    <text evidence="1">The sequence shown here is derived from an EMBL/GenBank/DDBJ whole genome shotgun (WGS) entry which is preliminary data.</text>
</comment>
<protein>
    <submittedName>
        <fullName evidence="1">4096_t:CDS:1</fullName>
    </submittedName>
</protein>
<gene>
    <name evidence="1" type="ORF">SPELUC_LOCUS2235</name>
</gene>